<protein>
    <submittedName>
        <fullName evidence="2">Uncharacterized protein</fullName>
    </submittedName>
</protein>
<dbReference type="EMBL" id="BGZK01000701">
    <property type="protein sequence ID" value="GBP56818.1"/>
    <property type="molecule type" value="Genomic_DNA"/>
</dbReference>
<keyword evidence="3" id="KW-1185">Reference proteome</keyword>
<feature type="region of interest" description="Disordered" evidence="1">
    <location>
        <begin position="1"/>
        <end position="22"/>
    </location>
</feature>
<evidence type="ECO:0000313" key="2">
    <source>
        <dbReference type="EMBL" id="GBP56818.1"/>
    </source>
</evidence>
<gene>
    <name evidence="2" type="ORF">EVAR_91470_1</name>
</gene>
<organism evidence="2 3">
    <name type="scientific">Eumeta variegata</name>
    <name type="common">Bagworm moth</name>
    <name type="synonym">Eumeta japonica</name>
    <dbReference type="NCBI Taxonomy" id="151549"/>
    <lineage>
        <taxon>Eukaryota</taxon>
        <taxon>Metazoa</taxon>
        <taxon>Ecdysozoa</taxon>
        <taxon>Arthropoda</taxon>
        <taxon>Hexapoda</taxon>
        <taxon>Insecta</taxon>
        <taxon>Pterygota</taxon>
        <taxon>Neoptera</taxon>
        <taxon>Endopterygota</taxon>
        <taxon>Lepidoptera</taxon>
        <taxon>Glossata</taxon>
        <taxon>Ditrysia</taxon>
        <taxon>Tineoidea</taxon>
        <taxon>Psychidae</taxon>
        <taxon>Oiketicinae</taxon>
        <taxon>Eumeta</taxon>
    </lineage>
</organism>
<name>A0A4C1WZA7_EUMVA</name>
<evidence type="ECO:0000256" key="1">
    <source>
        <dbReference type="SAM" id="MobiDB-lite"/>
    </source>
</evidence>
<accession>A0A4C1WZA7</accession>
<proteinExistence type="predicted"/>
<evidence type="ECO:0000313" key="3">
    <source>
        <dbReference type="Proteomes" id="UP000299102"/>
    </source>
</evidence>
<sequence length="68" mass="7818">MGDLQERAEQRLPGQLVGARPGPQNVRLARARRPAAPDVLRSFQKSRYRLVSCGRRSRRVEKCVTFLR</sequence>
<comment type="caution">
    <text evidence="2">The sequence shown here is derived from an EMBL/GenBank/DDBJ whole genome shotgun (WGS) entry which is preliminary data.</text>
</comment>
<dbReference type="Proteomes" id="UP000299102">
    <property type="component" value="Unassembled WGS sequence"/>
</dbReference>
<reference evidence="2 3" key="1">
    <citation type="journal article" date="2019" name="Commun. Biol.">
        <title>The bagworm genome reveals a unique fibroin gene that provides high tensile strength.</title>
        <authorList>
            <person name="Kono N."/>
            <person name="Nakamura H."/>
            <person name="Ohtoshi R."/>
            <person name="Tomita M."/>
            <person name="Numata K."/>
            <person name="Arakawa K."/>
        </authorList>
    </citation>
    <scope>NUCLEOTIDE SEQUENCE [LARGE SCALE GENOMIC DNA]</scope>
</reference>
<dbReference type="AlphaFoldDB" id="A0A4C1WZA7"/>
<feature type="compositionally biased region" description="Basic and acidic residues" evidence="1">
    <location>
        <begin position="1"/>
        <end position="10"/>
    </location>
</feature>